<organism evidence="1 2">
    <name type="scientific">Nemania bipapillata</name>
    <dbReference type="NCBI Taxonomy" id="110536"/>
    <lineage>
        <taxon>Eukaryota</taxon>
        <taxon>Fungi</taxon>
        <taxon>Dikarya</taxon>
        <taxon>Ascomycota</taxon>
        <taxon>Pezizomycotina</taxon>
        <taxon>Sordariomycetes</taxon>
        <taxon>Xylariomycetidae</taxon>
        <taxon>Xylariales</taxon>
        <taxon>Xylariaceae</taxon>
        <taxon>Nemania</taxon>
    </lineage>
</organism>
<gene>
    <name evidence="1" type="ORF">ONZ43_g5792</name>
</gene>
<reference evidence="1" key="1">
    <citation type="submission" date="2022-11" db="EMBL/GenBank/DDBJ databases">
        <title>Genome Sequence of Nemania bipapillata.</title>
        <authorList>
            <person name="Buettner E."/>
        </authorList>
    </citation>
    <scope>NUCLEOTIDE SEQUENCE</scope>
    <source>
        <strain evidence="1">CP14</strain>
    </source>
</reference>
<comment type="caution">
    <text evidence="1">The sequence shown here is derived from an EMBL/GenBank/DDBJ whole genome shotgun (WGS) entry which is preliminary data.</text>
</comment>
<protein>
    <submittedName>
        <fullName evidence="1">Uncharacterized protein</fullName>
    </submittedName>
</protein>
<evidence type="ECO:0000313" key="2">
    <source>
        <dbReference type="Proteomes" id="UP001153334"/>
    </source>
</evidence>
<dbReference type="Proteomes" id="UP001153334">
    <property type="component" value="Unassembled WGS sequence"/>
</dbReference>
<proteinExistence type="predicted"/>
<evidence type="ECO:0000313" key="1">
    <source>
        <dbReference type="EMBL" id="KAJ8110748.1"/>
    </source>
</evidence>
<keyword evidence="2" id="KW-1185">Reference proteome</keyword>
<sequence length="209" mass="24988">MQANSPLFSLPSEVRDRIYDFYLTHDHSDFGDTLRPHQLYLDDDTAYARPLPALMRACKRAYREMHPRVHGQAVMRVEMRGRVERRIGFAVHGPLRLARLRRLCLLVPMEYPNWNAWLYFFRDVVLRAPDLRVLVVDWAPRQMLEKGWFGRVNAKKEEEFFRIIEGLGELHTVIVHGDVADRWIERLRKSVPRVVHYRSRWWREPGMDP</sequence>
<accession>A0ACC2I6F2</accession>
<dbReference type="EMBL" id="JAPESX010001885">
    <property type="protein sequence ID" value="KAJ8110748.1"/>
    <property type="molecule type" value="Genomic_DNA"/>
</dbReference>
<name>A0ACC2I6F2_9PEZI</name>